<comment type="caution">
    <text evidence="1">The sequence shown here is derived from an EMBL/GenBank/DDBJ whole genome shotgun (WGS) entry which is preliminary data.</text>
</comment>
<dbReference type="EMBL" id="JAYRBN010000061">
    <property type="protein sequence ID" value="KAL2739799.1"/>
    <property type="molecule type" value="Genomic_DNA"/>
</dbReference>
<proteinExistence type="predicted"/>
<gene>
    <name evidence="1" type="ORF">V1477_011188</name>
</gene>
<evidence type="ECO:0000313" key="2">
    <source>
        <dbReference type="Proteomes" id="UP001607303"/>
    </source>
</evidence>
<dbReference type="Proteomes" id="UP001607303">
    <property type="component" value="Unassembled WGS sequence"/>
</dbReference>
<name>A0ABD2C4U7_VESMC</name>
<dbReference type="AlphaFoldDB" id="A0ABD2C4U7"/>
<accession>A0ABD2C4U7</accession>
<keyword evidence="2" id="KW-1185">Reference proteome</keyword>
<sequence length="182" mass="21039">MVTPDASQPAKQARSLPSGLYNLRQLQLSLLVMPLILKEERGNFRRKSYRFRQEKEIEDEERFVLWEDNEAIRRWNPDYGQFLRRLKVPAAKRRSVHVAVADAGAGAGAGVAGRMLLCADEEGQRPTKWLSLFSFISLQRQSTLLKGKFNYGNSEKRWTLQRDTNDVHSLLLQYCLPMPLLY</sequence>
<reference evidence="1 2" key="1">
    <citation type="journal article" date="2024" name="Ann. Entomol. Soc. Am.">
        <title>Genomic analyses of the southern and eastern yellowjacket wasps (Hymenoptera: Vespidae) reveal evolutionary signatures of social life.</title>
        <authorList>
            <person name="Catto M.A."/>
            <person name="Caine P.B."/>
            <person name="Orr S.E."/>
            <person name="Hunt B.G."/>
            <person name="Goodisman M.A.D."/>
        </authorList>
    </citation>
    <scope>NUCLEOTIDE SEQUENCE [LARGE SCALE GENOMIC DNA]</scope>
    <source>
        <strain evidence="1">232</strain>
        <tissue evidence="1">Head and thorax</tissue>
    </source>
</reference>
<evidence type="ECO:0000313" key="1">
    <source>
        <dbReference type="EMBL" id="KAL2739799.1"/>
    </source>
</evidence>
<organism evidence="1 2">
    <name type="scientific">Vespula maculifrons</name>
    <name type="common">Eastern yellow jacket</name>
    <name type="synonym">Wasp</name>
    <dbReference type="NCBI Taxonomy" id="7453"/>
    <lineage>
        <taxon>Eukaryota</taxon>
        <taxon>Metazoa</taxon>
        <taxon>Ecdysozoa</taxon>
        <taxon>Arthropoda</taxon>
        <taxon>Hexapoda</taxon>
        <taxon>Insecta</taxon>
        <taxon>Pterygota</taxon>
        <taxon>Neoptera</taxon>
        <taxon>Endopterygota</taxon>
        <taxon>Hymenoptera</taxon>
        <taxon>Apocrita</taxon>
        <taxon>Aculeata</taxon>
        <taxon>Vespoidea</taxon>
        <taxon>Vespidae</taxon>
        <taxon>Vespinae</taxon>
        <taxon>Vespula</taxon>
    </lineage>
</organism>
<protein>
    <submittedName>
        <fullName evidence="1">Uncharacterized protein</fullName>
    </submittedName>
</protein>